<evidence type="ECO:0000313" key="1">
    <source>
        <dbReference type="EMBL" id="EMI52872.1"/>
    </source>
</evidence>
<name>M5TUK1_9BACT</name>
<comment type="caution">
    <text evidence="1">The sequence shown here is derived from an EMBL/GenBank/DDBJ whole genome shotgun (WGS) entry which is preliminary data.</text>
</comment>
<accession>M5TUK1</accession>
<reference evidence="1 2" key="1">
    <citation type="journal article" date="2013" name="Mar. Genomics">
        <title>Expression of sulfatases in Rhodopirellula baltica and the diversity of sulfatases in the genus Rhodopirellula.</title>
        <authorList>
            <person name="Wegner C.E."/>
            <person name="Richter-Heitmann T."/>
            <person name="Klindworth A."/>
            <person name="Klockow C."/>
            <person name="Richter M."/>
            <person name="Achstetter T."/>
            <person name="Glockner F.O."/>
            <person name="Harder J."/>
        </authorList>
    </citation>
    <scope>NUCLEOTIDE SEQUENCE [LARGE SCALE GENOMIC DNA]</scope>
    <source>
        <strain evidence="1 2">SM41</strain>
    </source>
</reference>
<organism evidence="1 2">
    <name type="scientific">Rhodopirellula sallentina SM41</name>
    <dbReference type="NCBI Taxonomy" id="1263870"/>
    <lineage>
        <taxon>Bacteria</taxon>
        <taxon>Pseudomonadati</taxon>
        <taxon>Planctomycetota</taxon>
        <taxon>Planctomycetia</taxon>
        <taxon>Pirellulales</taxon>
        <taxon>Pirellulaceae</taxon>
        <taxon>Rhodopirellula</taxon>
    </lineage>
</organism>
<dbReference type="Proteomes" id="UP000011885">
    <property type="component" value="Unassembled WGS sequence"/>
</dbReference>
<keyword evidence="2" id="KW-1185">Reference proteome</keyword>
<protein>
    <submittedName>
        <fullName evidence="1">Uncharacterized protein</fullName>
    </submittedName>
</protein>
<proteinExistence type="predicted"/>
<dbReference type="AlphaFoldDB" id="M5TUK1"/>
<gene>
    <name evidence="1" type="ORF">RSSM_05686</name>
</gene>
<sequence length="95" mass="10391">MSVGGLSGTRNQGGGKSILTAGMLPWLPFYVISVRICVIESRGSDFLVGRKLLGRNVKMGRSIAVGSQYTELQPPTLGSGWWPRRPRTFPTARTR</sequence>
<dbReference type="EMBL" id="ANOH01000400">
    <property type="protein sequence ID" value="EMI52872.1"/>
    <property type="molecule type" value="Genomic_DNA"/>
</dbReference>
<dbReference type="PATRIC" id="fig|1263870.3.peg.6024"/>
<evidence type="ECO:0000313" key="2">
    <source>
        <dbReference type="Proteomes" id="UP000011885"/>
    </source>
</evidence>